<dbReference type="Proteomes" id="UP001207918">
    <property type="component" value="Unassembled WGS sequence"/>
</dbReference>
<dbReference type="Pfam" id="PF12867">
    <property type="entry name" value="DinB_2"/>
    <property type="match status" value="1"/>
</dbReference>
<proteinExistence type="predicted"/>
<dbReference type="EMBL" id="JAGGJA010000001">
    <property type="protein sequence ID" value="MCW9705644.1"/>
    <property type="molecule type" value="Genomic_DNA"/>
</dbReference>
<dbReference type="SUPFAM" id="SSF109854">
    <property type="entry name" value="DinB/YfiT-like putative metalloenzymes"/>
    <property type="match status" value="1"/>
</dbReference>
<reference evidence="2 3" key="1">
    <citation type="submission" date="2021-03" db="EMBL/GenBank/DDBJ databases">
        <title>Aliifodinibius sp. nov., a new bacterium isolated from saline soil.</title>
        <authorList>
            <person name="Galisteo C."/>
            <person name="De La Haba R."/>
            <person name="Sanchez-Porro C."/>
            <person name="Ventosa A."/>
        </authorList>
    </citation>
    <scope>NUCLEOTIDE SEQUENCE [LARGE SCALE GENOMIC DNA]</scope>
    <source>
        <strain evidence="2 3">1BSP15-2V2</strain>
    </source>
</reference>
<dbReference type="Gene3D" id="1.20.120.450">
    <property type="entry name" value="dinb family like domain"/>
    <property type="match status" value="1"/>
</dbReference>
<evidence type="ECO:0000259" key="1">
    <source>
        <dbReference type="Pfam" id="PF12867"/>
    </source>
</evidence>
<accession>A0ABT3PIB1</accession>
<organism evidence="2 3">
    <name type="scientific">Fodinibius salsisoli</name>
    <dbReference type="NCBI Taxonomy" id="2820877"/>
    <lineage>
        <taxon>Bacteria</taxon>
        <taxon>Pseudomonadati</taxon>
        <taxon>Balneolota</taxon>
        <taxon>Balneolia</taxon>
        <taxon>Balneolales</taxon>
        <taxon>Balneolaceae</taxon>
        <taxon>Fodinibius</taxon>
    </lineage>
</organism>
<gene>
    <name evidence="2" type="ORF">J6I44_02195</name>
</gene>
<dbReference type="InterPro" id="IPR034660">
    <property type="entry name" value="DinB/YfiT-like"/>
</dbReference>
<evidence type="ECO:0000313" key="3">
    <source>
        <dbReference type="Proteomes" id="UP001207918"/>
    </source>
</evidence>
<feature type="domain" description="DinB-like" evidence="1">
    <location>
        <begin position="31"/>
        <end position="150"/>
    </location>
</feature>
<name>A0ABT3PIB1_9BACT</name>
<sequence>MKCSHLDLISKRLTLIYNGDAWYGPSIEETLTSFNGDYIFDSPKEGRHSIGELVAHMLAWREFAERRLQNDQSYLPKQEETFNWQRFADNRKKAWGAMLDQLDMSQQMLLRLLGDYDDSILKEKVAGKPYSFSYLLNGIIQHDIYHLGQIVYLQKMLTQGVDDCPDITLMGYDHDIFPFEHLALQK</sequence>
<keyword evidence="3" id="KW-1185">Reference proteome</keyword>
<protein>
    <submittedName>
        <fullName evidence="2">DinB family protein</fullName>
    </submittedName>
</protein>
<dbReference type="RefSeq" id="WP_265764309.1">
    <property type="nucleotide sequence ID" value="NZ_JAGGJA010000001.1"/>
</dbReference>
<comment type="caution">
    <text evidence="2">The sequence shown here is derived from an EMBL/GenBank/DDBJ whole genome shotgun (WGS) entry which is preliminary data.</text>
</comment>
<dbReference type="InterPro" id="IPR024775">
    <property type="entry name" value="DinB-like"/>
</dbReference>
<evidence type="ECO:0000313" key="2">
    <source>
        <dbReference type="EMBL" id="MCW9705644.1"/>
    </source>
</evidence>